<evidence type="ECO:0000313" key="2">
    <source>
        <dbReference type="EMBL" id="OYO13436.1"/>
    </source>
</evidence>
<protein>
    <submittedName>
        <fullName evidence="2">Uncharacterized protein</fullName>
    </submittedName>
</protein>
<evidence type="ECO:0000313" key="3">
    <source>
        <dbReference type="Proteomes" id="UP000215896"/>
    </source>
</evidence>
<dbReference type="OrthoDB" id="4808449at2"/>
<gene>
    <name evidence="2" type="ORF">CGZ94_10680</name>
</gene>
<dbReference type="Pfam" id="PF13787">
    <property type="entry name" value="HXXEE"/>
    <property type="match status" value="1"/>
</dbReference>
<dbReference type="RefSeq" id="WP_094405606.1">
    <property type="nucleotide sequence ID" value="NZ_NMVL01000008.1"/>
</dbReference>
<keyword evidence="3" id="KW-1185">Reference proteome</keyword>
<dbReference type="EMBL" id="NMVO01000013">
    <property type="protein sequence ID" value="OYO13436.1"/>
    <property type="molecule type" value="Genomic_DNA"/>
</dbReference>
<dbReference type="AlphaFoldDB" id="A0A255GFY4"/>
<name>A0A255GFY4_9ACTN</name>
<evidence type="ECO:0000256" key="1">
    <source>
        <dbReference type="SAM" id="Phobius"/>
    </source>
</evidence>
<keyword evidence="1" id="KW-1133">Transmembrane helix</keyword>
<keyword evidence="1" id="KW-0812">Transmembrane</keyword>
<comment type="caution">
    <text evidence="2">The sequence shown here is derived from an EMBL/GenBank/DDBJ whole genome shotgun (WGS) entry which is preliminary data.</text>
</comment>
<accession>A0A255GFY4</accession>
<sequence length="136" mass="14333">MSRWSPVPTPPVPDQLQVNVAVAAMGTVVAAAAVQGVRTGGRSQFFQDSLWAFGMRGFGHLALSALTRGYTTGVLTAPTVVIPFWWWATRTLETAGATQRPRHGRAVALLLGALVGAHTLGQLASRSRLGWAGARG</sequence>
<dbReference type="Proteomes" id="UP000215896">
    <property type="component" value="Unassembled WGS sequence"/>
</dbReference>
<feature type="transmembrane region" description="Helical" evidence="1">
    <location>
        <begin position="58"/>
        <end position="86"/>
    </location>
</feature>
<reference evidence="2 3" key="1">
    <citation type="submission" date="2017-07" db="EMBL/GenBank/DDBJ databases">
        <title>Draft whole genome sequences of clinical Proprionibacteriaceae strains.</title>
        <authorList>
            <person name="Bernier A.-M."/>
            <person name="Bernard K."/>
            <person name="Domingo M.-C."/>
        </authorList>
    </citation>
    <scope>NUCLEOTIDE SEQUENCE [LARGE SCALE GENOMIC DNA]</scope>
    <source>
        <strain evidence="2 3">NML 030167</strain>
    </source>
</reference>
<feature type="transmembrane region" description="Helical" evidence="1">
    <location>
        <begin position="106"/>
        <end position="125"/>
    </location>
</feature>
<feature type="transmembrane region" description="Helical" evidence="1">
    <location>
        <begin position="20"/>
        <end position="37"/>
    </location>
</feature>
<proteinExistence type="predicted"/>
<organism evidence="2 3">
    <name type="scientific">Enemella evansiae</name>
    <dbReference type="NCBI Taxonomy" id="2016499"/>
    <lineage>
        <taxon>Bacteria</taxon>
        <taxon>Bacillati</taxon>
        <taxon>Actinomycetota</taxon>
        <taxon>Actinomycetes</taxon>
        <taxon>Propionibacteriales</taxon>
        <taxon>Propionibacteriaceae</taxon>
        <taxon>Enemella</taxon>
    </lineage>
</organism>
<keyword evidence="1" id="KW-0472">Membrane</keyword>
<dbReference type="InterPro" id="IPR025671">
    <property type="entry name" value="HXXEE"/>
</dbReference>